<dbReference type="RefSeq" id="WP_123212607.1">
    <property type="nucleotide sequence ID" value="NZ_RJVO01000007.1"/>
</dbReference>
<dbReference type="GO" id="GO:0016301">
    <property type="term" value="F:kinase activity"/>
    <property type="evidence" value="ECO:0007669"/>
    <property type="project" value="UniProtKB-KW"/>
</dbReference>
<evidence type="ECO:0000256" key="2">
    <source>
        <dbReference type="ARBA" id="ARBA00005810"/>
    </source>
</evidence>
<dbReference type="GO" id="GO:0003848">
    <property type="term" value="F:2-amino-4-hydroxy-6-hydroxymethyldihydropteridine diphosphokinase activity"/>
    <property type="evidence" value="ECO:0007669"/>
    <property type="project" value="UniProtKB-EC"/>
</dbReference>
<evidence type="ECO:0000256" key="7">
    <source>
        <dbReference type="ARBA" id="ARBA00022777"/>
    </source>
</evidence>
<evidence type="ECO:0000256" key="8">
    <source>
        <dbReference type="ARBA" id="ARBA00022840"/>
    </source>
</evidence>
<keyword evidence="7 14" id="KW-0418">Kinase</keyword>
<dbReference type="PROSITE" id="PS00794">
    <property type="entry name" value="HPPK"/>
    <property type="match status" value="1"/>
</dbReference>
<evidence type="ECO:0000256" key="10">
    <source>
        <dbReference type="ARBA" id="ARBA00029409"/>
    </source>
</evidence>
<dbReference type="GO" id="GO:0046656">
    <property type="term" value="P:folic acid biosynthetic process"/>
    <property type="evidence" value="ECO:0007669"/>
    <property type="project" value="UniProtKB-KW"/>
</dbReference>
<name>A0A3N0V592_9GAMM</name>
<keyword evidence="6" id="KW-0547">Nucleotide-binding</keyword>
<comment type="caution">
    <text evidence="14">The sequence shown here is derived from an EMBL/GenBank/DDBJ whole genome shotgun (WGS) entry which is preliminary data.</text>
</comment>
<keyword evidence="5 14" id="KW-0808">Transferase</keyword>
<comment type="function">
    <text evidence="10">Catalyzes the transfer of pyrophosphate from adenosine triphosphate (ATP) to 6-hydroxymethyl-7,8-dihydropterin, an enzymatic step in folate biosynthesis pathway.</text>
</comment>
<comment type="pathway">
    <text evidence="1">Cofactor biosynthesis; tetrahydrofolate biosynthesis; 2-amino-4-hydroxy-6-hydroxymethyl-7,8-dihydropteridine diphosphate from 7,8-dihydroneopterin triphosphate: step 4/4.</text>
</comment>
<dbReference type="Proteomes" id="UP000282106">
    <property type="component" value="Unassembled WGS sequence"/>
</dbReference>
<keyword evidence="15" id="KW-1185">Reference proteome</keyword>
<dbReference type="Gene3D" id="3.30.70.560">
    <property type="entry name" value="7,8-Dihydro-6-hydroxymethylpterin-pyrophosphokinase HPPK"/>
    <property type="match status" value="1"/>
</dbReference>
<dbReference type="PANTHER" id="PTHR43071">
    <property type="entry name" value="2-AMINO-4-HYDROXY-6-HYDROXYMETHYLDIHYDROPTERIDINE PYROPHOSPHOKINASE"/>
    <property type="match status" value="1"/>
</dbReference>
<accession>A0A3N0V592</accession>
<feature type="domain" description="7,8-dihydro-6-hydroxymethylpterin-pyrophosphokinase" evidence="13">
    <location>
        <begin position="88"/>
        <end position="99"/>
    </location>
</feature>
<dbReference type="AlphaFoldDB" id="A0A3N0V592"/>
<evidence type="ECO:0000256" key="11">
    <source>
        <dbReference type="ARBA" id="ARBA00029766"/>
    </source>
</evidence>
<organism evidence="14 15">
    <name type="scientific">Stagnimonas aquatica</name>
    <dbReference type="NCBI Taxonomy" id="2689987"/>
    <lineage>
        <taxon>Bacteria</taxon>
        <taxon>Pseudomonadati</taxon>
        <taxon>Pseudomonadota</taxon>
        <taxon>Gammaproteobacteria</taxon>
        <taxon>Nevskiales</taxon>
        <taxon>Nevskiaceae</taxon>
        <taxon>Stagnimonas</taxon>
    </lineage>
</organism>
<evidence type="ECO:0000313" key="15">
    <source>
        <dbReference type="Proteomes" id="UP000282106"/>
    </source>
</evidence>
<evidence type="ECO:0000256" key="9">
    <source>
        <dbReference type="ARBA" id="ARBA00022909"/>
    </source>
</evidence>
<evidence type="ECO:0000256" key="1">
    <source>
        <dbReference type="ARBA" id="ARBA00005051"/>
    </source>
</evidence>
<protein>
    <recommendedName>
        <fullName evidence="4">2-amino-4-hydroxy-6-hydroxymethyldihydropteridine pyrophosphokinase</fullName>
        <ecNumber evidence="3">2.7.6.3</ecNumber>
    </recommendedName>
    <alternativeName>
        <fullName evidence="11">6-hydroxymethyl-7,8-dihydropterin pyrophosphokinase</fullName>
    </alternativeName>
    <alternativeName>
        <fullName evidence="12">7,8-dihydro-6-hydroxymethylpterin-pyrophosphokinase</fullName>
    </alternativeName>
</protein>
<evidence type="ECO:0000256" key="12">
    <source>
        <dbReference type="ARBA" id="ARBA00033413"/>
    </source>
</evidence>
<dbReference type="GO" id="GO:0005524">
    <property type="term" value="F:ATP binding"/>
    <property type="evidence" value="ECO:0007669"/>
    <property type="project" value="UniProtKB-KW"/>
</dbReference>
<keyword evidence="8" id="KW-0067">ATP-binding</keyword>
<evidence type="ECO:0000256" key="3">
    <source>
        <dbReference type="ARBA" id="ARBA00013253"/>
    </source>
</evidence>
<keyword evidence="9" id="KW-0289">Folate biosynthesis</keyword>
<dbReference type="InterPro" id="IPR035907">
    <property type="entry name" value="Hppk_sf"/>
</dbReference>
<dbReference type="CDD" id="cd00483">
    <property type="entry name" value="HPPK"/>
    <property type="match status" value="1"/>
</dbReference>
<evidence type="ECO:0000313" key="14">
    <source>
        <dbReference type="EMBL" id="ROH87883.1"/>
    </source>
</evidence>
<gene>
    <name evidence="14" type="primary">folK</name>
    <name evidence="14" type="ORF">ED208_14335</name>
</gene>
<dbReference type="FunCoup" id="A0A3N0V592">
    <property type="interactions" value="449"/>
</dbReference>
<comment type="similarity">
    <text evidence="2">Belongs to the HPPK family.</text>
</comment>
<proteinExistence type="inferred from homology"/>
<dbReference type="UniPathway" id="UPA00077">
    <property type="reaction ID" value="UER00155"/>
</dbReference>
<dbReference type="SUPFAM" id="SSF55083">
    <property type="entry name" value="6-hydroxymethyl-7,8-dihydropterin pyrophosphokinase, HPPK"/>
    <property type="match status" value="1"/>
</dbReference>
<dbReference type="PANTHER" id="PTHR43071:SF1">
    <property type="entry name" value="2-AMINO-4-HYDROXY-6-HYDROXYMETHYLDIHYDROPTERIDINE PYROPHOSPHOKINASE"/>
    <property type="match status" value="1"/>
</dbReference>
<dbReference type="InParanoid" id="A0A3N0V592"/>
<dbReference type="EMBL" id="RJVO01000007">
    <property type="protein sequence ID" value="ROH87883.1"/>
    <property type="molecule type" value="Genomic_DNA"/>
</dbReference>
<evidence type="ECO:0000256" key="5">
    <source>
        <dbReference type="ARBA" id="ARBA00022679"/>
    </source>
</evidence>
<reference evidence="14 15" key="1">
    <citation type="submission" date="2018-10" db="EMBL/GenBank/DDBJ databases">
        <authorList>
            <person name="Chen W.-M."/>
        </authorList>
    </citation>
    <scope>NUCLEOTIDE SEQUENCE [LARGE SCALE GENOMIC DNA]</scope>
    <source>
        <strain evidence="14 15">THS-13</strain>
    </source>
</reference>
<evidence type="ECO:0000256" key="6">
    <source>
        <dbReference type="ARBA" id="ARBA00022741"/>
    </source>
</evidence>
<dbReference type="GO" id="GO:0046654">
    <property type="term" value="P:tetrahydrofolate biosynthetic process"/>
    <property type="evidence" value="ECO:0007669"/>
    <property type="project" value="UniProtKB-UniPathway"/>
</dbReference>
<dbReference type="Pfam" id="PF01288">
    <property type="entry name" value="HPPK"/>
    <property type="match status" value="1"/>
</dbReference>
<dbReference type="EC" id="2.7.6.3" evidence="3"/>
<evidence type="ECO:0000256" key="4">
    <source>
        <dbReference type="ARBA" id="ARBA00016218"/>
    </source>
</evidence>
<evidence type="ECO:0000259" key="13">
    <source>
        <dbReference type="PROSITE" id="PS00794"/>
    </source>
</evidence>
<dbReference type="InterPro" id="IPR000550">
    <property type="entry name" value="Hppk"/>
</dbReference>
<dbReference type="NCBIfam" id="TIGR01498">
    <property type="entry name" value="folK"/>
    <property type="match status" value="1"/>
</dbReference>
<sequence>MLKAYVALGANLGEPALQIEAALNRLAQLPETRLPARSRLYRSAPLGPAGQPDYCNAVAALETGLEPHALLDHLQAIERDAGRVRGERWGARYLDLDLLLHGDCRIDDERLKLPHPELANRVFVLQPLAEIAPALELPGHGPISARLAALPHWEIAPWA</sequence>